<name>A0AAD4H7U7_9FUNG</name>
<proteinExistence type="predicted"/>
<feature type="chain" id="PRO_5042134161" evidence="1">
    <location>
        <begin position="19"/>
        <end position="129"/>
    </location>
</feature>
<reference evidence="2" key="1">
    <citation type="journal article" date="2020" name="Fungal Divers.">
        <title>Resolving the Mortierellaceae phylogeny through synthesis of multi-gene phylogenetics and phylogenomics.</title>
        <authorList>
            <person name="Vandepol N."/>
            <person name="Liber J."/>
            <person name="Desiro A."/>
            <person name="Na H."/>
            <person name="Kennedy M."/>
            <person name="Barry K."/>
            <person name="Grigoriev I.V."/>
            <person name="Miller A.N."/>
            <person name="O'Donnell K."/>
            <person name="Stajich J.E."/>
            <person name="Bonito G."/>
        </authorList>
    </citation>
    <scope>NUCLEOTIDE SEQUENCE</scope>
    <source>
        <strain evidence="2">NRRL 28262</strain>
    </source>
</reference>
<feature type="signal peptide" evidence="1">
    <location>
        <begin position="1"/>
        <end position="18"/>
    </location>
</feature>
<evidence type="ECO:0000256" key="1">
    <source>
        <dbReference type="SAM" id="SignalP"/>
    </source>
</evidence>
<keyword evidence="3" id="KW-1185">Reference proteome</keyword>
<comment type="caution">
    <text evidence="2">The sequence shown here is derived from an EMBL/GenBank/DDBJ whole genome shotgun (WGS) entry which is preliminary data.</text>
</comment>
<organism evidence="2 3">
    <name type="scientific">Linnemannia exigua</name>
    <dbReference type="NCBI Taxonomy" id="604196"/>
    <lineage>
        <taxon>Eukaryota</taxon>
        <taxon>Fungi</taxon>
        <taxon>Fungi incertae sedis</taxon>
        <taxon>Mucoromycota</taxon>
        <taxon>Mortierellomycotina</taxon>
        <taxon>Mortierellomycetes</taxon>
        <taxon>Mortierellales</taxon>
        <taxon>Mortierellaceae</taxon>
        <taxon>Linnemannia</taxon>
    </lineage>
</organism>
<sequence>MRFSVLLLAATTLIATQAAPVAVKPEAAAETVSPSAVQGPCRKYGDEWYCVGTGSVEPKAEAEAGDLSRRFARDPHGPCHKFGDEWYCLGTGSVEPKAADAEIDVAGGIRPPGPICYTIGGKKVCYEPF</sequence>
<gene>
    <name evidence="2" type="ORF">BGZ95_009485</name>
</gene>
<dbReference type="AlphaFoldDB" id="A0AAD4H7U7"/>
<accession>A0AAD4H7U7</accession>
<evidence type="ECO:0000313" key="3">
    <source>
        <dbReference type="Proteomes" id="UP001194580"/>
    </source>
</evidence>
<protein>
    <submittedName>
        <fullName evidence="2">Uncharacterized protein</fullName>
    </submittedName>
</protein>
<dbReference type="EMBL" id="JAAAIL010000563">
    <property type="protein sequence ID" value="KAG0274776.1"/>
    <property type="molecule type" value="Genomic_DNA"/>
</dbReference>
<dbReference type="Proteomes" id="UP001194580">
    <property type="component" value="Unassembled WGS sequence"/>
</dbReference>
<keyword evidence="1" id="KW-0732">Signal</keyword>
<evidence type="ECO:0000313" key="2">
    <source>
        <dbReference type="EMBL" id="KAG0274776.1"/>
    </source>
</evidence>